<reference evidence="4" key="1">
    <citation type="submission" date="2023-06" db="EMBL/GenBank/DDBJ databases">
        <authorList>
            <person name="Delattre M."/>
        </authorList>
    </citation>
    <scope>NUCLEOTIDE SEQUENCE</scope>
    <source>
        <strain evidence="4">AF72</strain>
    </source>
</reference>
<proteinExistence type="predicted"/>
<keyword evidence="5" id="KW-1185">Reference proteome</keyword>
<evidence type="ECO:0000313" key="4">
    <source>
        <dbReference type="EMBL" id="CAJ0574565.1"/>
    </source>
</evidence>
<comment type="caution">
    <text evidence="4">The sequence shown here is derived from an EMBL/GenBank/DDBJ whole genome shotgun (WGS) entry which is preliminary data.</text>
</comment>
<dbReference type="AlphaFoldDB" id="A0AA36CUQ3"/>
<dbReference type="SMART" id="SM00254">
    <property type="entry name" value="ShKT"/>
    <property type="match status" value="2"/>
</dbReference>
<feature type="compositionally biased region" description="Basic and acidic residues" evidence="2">
    <location>
        <begin position="64"/>
        <end position="78"/>
    </location>
</feature>
<protein>
    <recommendedName>
        <fullName evidence="3">ShKT domain-containing protein</fullName>
    </recommendedName>
</protein>
<feature type="domain" description="ShKT" evidence="3">
    <location>
        <begin position="320"/>
        <end position="356"/>
    </location>
</feature>
<evidence type="ECO:0000256" key="1">
    <source>
        <dbReference type="PROSITE-ProRule" id="PRU01005"/>
    </source>
</evidence>
<dbReference type="PROSITE" id="PS51670">
    <property type="entry name" value="SHKT"/>
    <property type="match status" value="1"/>
</dbReference>
<dbReference type="InterPro" id="IPR003582">
    <property type="entry name" value="ShKT_dom"/>
</dbReference>
<feature type="non-terminal residue" evidence="4">
    <location>
        <position position="1"/>
    </location>
</feature>
<dbReference type="Pfam" id="PF01549">
    <property type="entry name" value="ShK"/>
    <property type="match status" value="3"/>
</dbReference>
<evidence type="ECO:0000259" key="3">
    <source>
        <dbReference type="PROSITE" id="PS51670"/>
    </source>
</evidence>
<sequence length="376" mass="42247">MIRKKPKKEKPINPIILNTAEPPTTLKEPEPVLAESTPIRFARPQKVFPLTTEITSEPTSDDPMPSHHQPDGDHETLSEPHAWAQSTNDYRKMSELEKLEEENTDWAQEELMNAPGRMRASHRIPHPKPLTIDAVDMNMLGSAEYPTMVPTFTPAHPNGPEWRFTDSPYHLPARGRHLELEPQEDTGAVERFDAYSDDAEPEHETRNYGRKARKSEKPNGEISAPSPATGVDQSHMRVMDLITLLGCRDRDVTTCAHISEETCRTRPGYYLKLCPVKCKNCNGLLCYDSEKIDCASVKKKGGCKNSEPPSIALEQGLSRCKDELETCEQLATTGVCDHPYSQSAMRMYCAKSCGFCKDATYYMTEAPQKDEQKLPG</sequence>
<evidence type="ECO:0000313" key="5">
    <source>
        <dbReference type="Proteomes" id="UP001177023"/>
    </source>
</evidence>
<dbReference type="Proteomes" id="UP001177023">
    <property type="component" value="Unassembled WGS sequence"/>
</dbReference>
<name>A0AA36CUQ3_9BILA</name>
<gene>
    <name evidence="4" type="ORF">MSPICULIGERA_LOCUS12897</name>
</gene>
<dbReference type="Gene3D" id="1.10.10.1940">
    <property type="match status" value="1"/>
</dbReference>
<accession>A0AA36CUQ3</accession>
<feature type="region of interest" description="Disordered" evidence="2">
    <location>
        <begin position="193"/>
        <end position="233"/>
    </location>
</feature>
<organism evidence="4 5">
    <name type="scientific">Mesorhabditis spiculigera</name>
    <dbReference type="NCBI Taxonomy" id="96644"/>
    <lineage>
        <taxon>Eukaryota</taxon>
        <taxon>Metazoa</taxon>
        <taxon>Ecdysozoa</taxon>
        <taxon>Nematoda</taxon>
        <taxon>Chromadorea</taxon>
        <taxon>Rhabditida</taxon>
        <taxon>Rhabditina</taxon>
        <taxon>Rhabditomorpha</taxon>
        <taxon>Rhabditoidea</taxon>
        <taxon>Rhabditidae</taxon>
        <taxon>Mesorhabditinae</taxon>
        <taxon>Mesorhabditis</taxon>
    </lineage>
</organism>
<dbReference type="EMBL" id="CATQJA010002631">
    <property type="protein sequence ID" value="CAJ0574565.1"/>
    <property type="molecule type" value="Genomic_DNA"/>
</dbReference>
<feature type="region of interest" description="Disordered" evidence="2">
    <location>
        <begin position="1"/>
        <end position="92"/>
    </location>
</feature>
<evidence type="ECO:0000256" key="2">
    <source>
        <dbReference type="SAM" id="MobiDB-lite"/>
    </source>
</evidence>
<comment type="caution">
    <text evidence="1">Lacks conserved residue(s) required for the propagation of feature annotation.</text>
</comment>